<dbReference type="InterPro" id="IPR009057">
    <property type="entry name" value="Homeodomain-like_sf"/>
</dbReference>
<dbReference type="PRINTS" id="PR00455">
    <property type="entry name" value="HTHTETR"/>
</dbReference>
<evidence type="ECO:0000313" key="5">
    <source>
        <dbReference type="Proteomes" id="UP001058458"/>
    </source>
</evidence>
<dbReference type="InterPro" id="IPR050624">
    <property type="entry name" value="HTH-type_Tx_Regulator"/>
</dbReference>
<gene>
    <name evidence="4" type="ORF">IMI45_16060</name>
</gene>
<dbReference type="InterPro" id="IPR001647">
    <property type="entry name" value="HTH_TetR"/>
</dbReference>
<dbReference type="PROSITE" id="PS01081">
    <property type="entry name" value="HTH_TETR_1"/>
    <property type="match status" value="1"/>
</dbReference>
<reference evidence="4" key="1">
    <citation type="submission" date="2020-10" db="EMBL/GenBank/DDBJ databases">
        <authorList>
            <person name="Delgado J.A."/>
            <person name="Gonzalez J.M."/>
        </authorList>
    </citation>
    <scope>NUCLEOTIDE SEQUENCE</scope>
    <source>
        <strain evidence="4">23.6</strain>
    </source>
</reference>
<organism evidence="4 5">
    <name type="scientific">Parageobacillus thermoglucosidasius</name>
    <name type="common">Geobacillus thermoglucosidasius</name>
    <dbReference type="NCBI Taxonomy" id="1426"/>
    <lineage>
        <taxon>Bacteria</taxon>
        <taxon>Bacillati</taxon>
        <taxon>Bacillota</taxon>
        <taxon>Bacilli</taxon>
        <taxon>Bacillales</taxon>
        <taxon>Anoxybacillaceae</taxon>
        <taxon>Parageobacillus</taxon>
    </lineage>
</organism>
<dbReference type="PANTHER" id="PTHR43479">
    <property type="entry name" value="ACREF/ENVCD OPERON REPRESSOR-RELATED"/>
    <property type="match status" value="1"/>
</dbReference>
<dbReference type="SUPFAM" id="SSF46689">
    <property type="entry name" value="Homeodomain-like"/>
    <property type="match status" value="1"/>
</dbReference>
<dbReference type="PROSITE" id="PS50977">
    <property type="entry name" value="HTH_TETR_2"/>
    <property type="match status" value="1"/>
</dbReference>
<accession>A0AB38QYP1</accession>
<evidence type="ECO:0000313" key="4">
    <source>
        <dbReference type="EMBL" id="UOE75803.1"/>
    </source>
</evidence>
<dbReference type="Gene3D" id="1.10.357.10">
    <property type="entry name" value="Tetracycline Repressor, domain 2"/>
    <property type="match status" value="1"/>
</dbReference>
<dbReference type="GO" id="GO:0003677">
    <property type="term" value="F:DNA binding"/>
    <property type="evidence" value="ECO:0007669"/>
    <property type="project" value="UniProtKB-UniRule"/>
</dbReference>
<dbReference type="RefSeq" id="WP_256833208.1">
    <property type="nucleotide sequence ID" value="NZ_CP063414.1"/>
</dbReference>
<evidence type="ECO:0000259" key="3">
    <source>
        <dbReference type="PROSITE" id="PS50977"/>
    </source>
</evidence>
<feature type="DNA-binding region" description="H-T-H motif" evidence="2">
    <location>
        <begin position="35"/>
        <end position="54"/>
    </location>
</feature>
<dbReference type="EMBL" id="CP063414">
    <property type="protein sequence ID" value="UOE75803.1"/>
    <property type="molecule type" value="Genomic_DNA"/>
</dbReference>
<protein>
    <submittedName>
        <fullName evidence="4">TetR/AcrR family transcriptional regulator</fullName>
    </submittedName>
</protein>
<keyword evidence="1 2" id="KW-0238">DNA-binding</keyword>
<dbReference type="InterPro" id="IPR023772">
    <property type="entry name" value="DNA-bd_HTH_TetR-type_CS"/>
</dbReference>
<dbReference type="AlphaFoldDB" id="A0AB38QYP1"/>
<sequence>MEPLLFTNKALTNPQDKILNAALMLYTEKGFRETTVLDIVECARVSKTTFYNFFKSKEELLAHLFQSLLDEVLIKVKLATQQEERMSNKAFVGIKRYLEICMHHRPVAQLLLVSSVGVSPAVEEVRYRAHVRFAEFIYGTVKTDAASDERIRIFAQAMVGAINEVVVQKVIRSDMQTDIEELARLLSRIVQGSYKHLINHKGML</sequence>
<dbReference type="PANTHER" id="PTHR43479:SF11">
    <property type="entry name" value="ACREF_ENVCD OPERON REPRESSOR-RELATED"/>
    <property type="match status" value="1"/>
</dbReference>
<evidence type="ECO:0000256" key="1">
    <source>
        <dbReference type="ARBA" id="ARBA00023125"/>
    </source>
</evidence>
<dbReference type="Gene3D" id="1.10.10.60">
    <property type="entry name" value="Homeodomain-like"/>
    <property type="match status" value="1"/>
</dbReference>
<dbReference type="Proteomes" id="UP001058458">
    <property type="component" value="Chromosome"/>
</dbReference>
<evidence type="ECO:0000256" key="2">
    <source>
        <dbReference type="PROSITE-ProRule" id="PRU00335"/>
    </source>
</evidence>
<dbReference type="Pfam" id="PF00440">
    <property type="entry name" value="TetR_N"/>
    <property type="match status" value="1"/>
</dbReference>
<proteinExistence type="predicted"/>
<name>A0AB38QYP1_PARTM</name>
<feature type="domain" description="HTH tetR-type" evidence="3">
    <location>
        <begin position="12"/>
        <end position="72"/>
    </location>
</feature>